<keyword evidence="1" id="KW-0378">Hydrolase</keyword>
<protein>
    <submittedName>
        <fullName evidence="1">HNH endonuclease</fullName>
    </submittedName>
</protein>
<evidence type="ECO:0000313" key="1">
    <source>
        <dbReference type="EMBL" id="SMC39385.1"/>
    </source>
</evidence>
<dbReference type="Proteomes" id="UP000192328">
    <property type="component" value="Unassembled WGS sequence"/>
</dbReference>
<gene>
    <name evidence="1" type="ORF">SAMN06297397_0572</name>
</gene>
<name>A0AC61PID1_9FIRM</name>
<dbReference type="EMBL" id="FWXZ01000001">
    <property type="protein sequence ID" value="SMC39385.1"/>
    <property type="molecule type" value="Genomic_DNA"/>
</dbReference>
<reference evidence="1" key="1">
    <citation type="submission" date="2017-04" db="EMBL/GenBank/DDBJ databases">
        <authorList>
            <person name="Varghese N."/>
            <person name="Submissions S."/>
        </authorList>
    </citation>
    <scope>NUCLEOTIDE SEQUENCE</scope>
    <source>
        <strain evidence="1">WTE2008</strain>
    </source>
</reference>
<keyword evidence="1" id="KW-0540">Nuclease</keyword>
<organism evidence="1 2">
    <name type="scientific">Aristaeella lactis</name>
    <dbReference type="NCBI Taxonomy" id="3046383"/>
    <lineage>
        <taxon>Bacteria</taxon>
        <taxon>Bacillati</taxon>
        <taxon>Bacillota</taxon>
        <taxon>Clostridia</taxon>
        <taxon>Eubacteriales</taxon>
        <taxon>Aristaeellaceae</taxon>
        <taxon>Aristaeella</taxon>
    </lineage>
</organism>
<accession>A0AC61PID1</accession>
<evidence type="ECO:0000313" key="2">
    <source>
        <dbReference type="Proteomes" id="UP000192328"/>
    </source>
</evidence>
<comment type="caution">
    <text evidence="1">The sequence shown here is derived from an EMBL/GenBank/DDBJ whole genome shotgun (WGS) entry which is preliminary data.</text>
</comment>
<keyword evidence="1" id="KW-0255">Endonuclease</keyword>
<keyword evidence="2" id="KW-1185">Reference proteome</keyword>
<proteinExistence type="predicted"/>
<sequence length="103" mass="12162">MNRSAEVEAFYVSWKWRRCRKAYAESVGKICEECLKEGVIETGSKENPLETHHKIELTDENINDPNITLNWDNLELLCKKHHDMKRKKKEKRWKIGPDGHVTV</sequence>